<evidence type="ECO:0000313" key="2">
    <source>
        <dbReference type="EMBL" id="GAT91462.1"/>
    </source>
</evidence>
<sequence>MVRRRGNIPKDEDYIKEKKEVVPMSTGRKVAWFIFAIGIVPLLFIVPSLLAMIGDWVQEHMPVFYGLWIVYGIILLYLKIFVLKNHNWDSFLSILCIAAIIGMGLYKFLRFEKHFPNGLKQLGFYMWLAVCMIPTIAFYLIDTTDYYKVLEHEQKMKEEEDRIAQKRHEKYVKRREKNPPFWMKSKTNKIICDTIVIVVFILICLVIAYYLFISYQQFNYRVRRGLDVNDYANYYDDDYLGEDFDPKNFIHDEDFQ</sequence>
<dbReference type="VEuPathDB" id="AmoebaDB:KM1_057730"/>
<keyword evidence="1" id="KW-0472">Membrane</keyword>
<keyword evidence="1" id="KW-1133">Transmembrane helix</keyword>
<dbReference type="VEuPathDB" id="AmoebaDB:EHI_152120"/>
<dbReference type="Proteomes" id="UP000078387">
    <property type="component" value="Unassembled WGS sequence"/>
</dbReference>
<feature type="transmembrane region" description="Helical" evidence="1">
    <location>
        <begin position="65"/>
        <end position="83"/>
    </location>
</feature>
<gene>
    <name evidence="2" type="ORF">CL6EHI_152120</name>
</gene>
<accession>A0A5K1UM98</accession>
<dbReference type="OMA" id="EVLYVWC"/>
<feature type="transmembrane region" description="Helical" evidence="1">
    <location>
        <begin position="90"/>
        <end position="109"/>
    </location>
</feature>
<feature type="transmembrane region" description="Helical" evidence="1">
    <location>
        <begin position="190"/>
        <end position="212"/>
    </location>
</feature>
<keyword evidence="1" id="KW-0812">Transmembrane</keyword>
<dbReference type="VEuPathDB" id="AmoebaDB:EHI5A_025390"/>
<evidence type="ECO:0008006" key="4">
    <source>
        <dbReference type="Google" id="ProtNLM"/>
    </source>
</evidence>
<protein>
    <recommendedName>
        <fullName evidence="4">Transmembrane protein</fullName>
    </recommendedName>
</protein>
<comment type="caution">
    <text evidence="2">The sequence shown here is derived from an EMBL/GenBank/DDBJ whole genome shotgun (WGS) entry which is preliminary data.</text>
</comment>
<dbReference type="VEuPathDB" id="AmoebaDB:EHI7A_026880"/>
<reference evidence="2 3" key="1">
    <citation type="submission" date="2016-05" db="EMBL/GenBank/DDBJ databases">
        <title>First whole genome sequencing of Entamoeba histolytica HM1:IMSS-clone-6.</title>
        <authorList>
            <person name="Mukherjee Avik.K."/>
            <person name="Izumyama S."/>
            <person name="Nakada-Tsukui K."/>
            <person name="Nozaki T."/>
        </authorList>
    </citation>
    <scope>NUCLEOTIDE SEQUENCE [LARGE SCALE GENOMIC DNA]</scope>
    <source>
        <strain evidence="2 3">HM1:IMSS clone 6</strain>
    </source>
</reference>
<feature type="transmembrane region" description="Helical" evidence="1">
    <location>
        <begin position="124"/>
        <end position="141"/>
    </location>
</feature>
<dbReference type="AlphaFoldDB" id="A0A5K1UM98"/>
<name>A0A5K1UM98_ENTHI</name>
<evidence type="ECO:0000313" key="3">
    <source>
        <dbReference type="Proteomes" id="UP000078387"/>
    </source>
</evidence>
<evidence type="ECO:0000256" key="1">
    <source>
        <dbReference type="SAM" id="Phobius"/>
    </source>
</evidence>
<feature type="transmembrane region" description="Helical" evidence="1">
    <location>
        <begin position="30"/>
        <end position="53"/>
    </location>
</feature>
<proteinExistence type="predicted"/>
<organism evidence="2 3">
    <name type="scientific">Entamoeba histolytica</name>
    <dbReference type="NCBI Taxonomy" id="5759"/>
    <lineage>
        <taxon>Eukaryota</taxon>
        <taxon>Amoebozoa</taxon>
        <taxon>Evosea</taxon>
        <taxon>Archamoebae</taxon>
        <taxon>Mastigamoebida</taxon>
        <taxon>Entamoebidae</taxon>
        <taxon>Entamoeba</taxon>
    </lineage>
</organism>
<dbReference type="VEuPathDB" id="AmoebaDB:EHI8A_070750"/>
<dbReference type="EMBL" id="BDEQ01000001">
    <property type="protein sequence ID" value="GAT91462.1"/>
    <property type="molecule type" value="Genomic_DNA"/>
</dbReference>